<proteinExistence type="predicted"/>
<dbReference type="OrthoDB" id="1435941at2759"/>
<reference evidence="2" key="1">
    <citation type="submission" date="2018-05" db="EMBL/GenBank/DDBJ databases">
        <title>Draft genome of Mucuna pruriens seed.</title>
        <authorList>
            <person name="Nnadi N.E."/>
            <person name="Vos R."/>
            <person name="Hasami M.H."/>
            <person name="Devisetty U.K."/>
            <person name="Aguiy J.C."/>
        </authorList>
    </citation>
    <scope>NUCLEOTIDE SEQUENCE [LARGE SCALE GENOMIC DNA]</scope>
    <source>
        <strain evidence="2">JCA_2017</strain>
    </source>
</reference>
<name>A0A371EEI1_MUCPR</name>
<protein>
    <submittedName>
        <fullName evidence="2">Uncharacterized protein</fullName>
    </submittedName>
</protein>
<organism evidence="2 3">
    <name type="scientific">Mucuna pruriens</name>
    <name type="common">Velvet bean</name>
    <name type="synonym">Dolichos pruriens</name>
    <dbReference type="NCBI Taxonomy" id="157652"/>
    <lineage>
        <taxon>Eukaryota</taxon>
        <taxon>Viridiplantae</taxon>
        <taxon>Streptophyta</taxon>
        <taxon>Embryophyta</taxon>
        <taxon>Tracheophyta</taxon>
        <taxon>Spermatophyta</taxon>
        <taxon>Magnoliopsida</taxon>
        <taxon>eudicotyledons</taxon>
        <taxon>Gunneridae</taxon>
        <taxon>Pentapetalae</taxon>
        <taxon>rosids</taxon>
        <taxon>fabids</taxon>
        <taxon>Fabales</taxon>
        <taxon>Fabaceae</taxon>
        <taxon>Papilionoideae</taxon>
        <taxon>50 kb inversion clade</taxon>
        <taxon>NPAAA clade</taxon>
        <taxon>indigoferoid/millettioid clade</taxon>
        <taxon>Phaseoleae</taxon>
        <taxon>Mucuna</taxon>
    </lineage>
</organism>
<comment type="caution">
    <text evidence="2">The sequence shown here is derived from an EMBL/GenBank/DDBJ whole genome shotgun (WGS) entry which is preliminary data.</text>
</comment>
<accession>A0A371EEI1</accession>
<feature type="non-terminal residue" evidence="2">
    <location>
        <position position="1"/>
    </location>
</feature>
<keyword evidence="3" id="KW-1185">Reference proteome</keyword>
<feature type="compositionally biased region" description="Basic and acidic residues" evidence="1">
    <location>
        <begin position="74"/>
        <end position="92"/>
    </location>
</feature>
<evidence type="ECO:0000313" key="2">
    <source>
        <dbReference type="EMBL" id="RDX64426.1"/>
    </source>
</evidence>
<sequence>MLRRSPHHDFPRRQLIQIFYNGLSILNQTIDVVCGGMIRRNPQIKLEGAPYHFLRRPTYRSTSKCLQTSSHATSELRTETIGKEAKPIGHDN</sequence>
<dbReference type="AlphaFoldDB" id="A0A371EEI1"/>
<evidence type="ECO:0000313" key="3">
    <source>
        <dbReference type="Proteomes" id="UP000257109"/>
    </source>
</evidence>
<gene>
    <name evidence="2" type="ORF">CR513_57021</name>
</gene>
<evidence type="ECO:0000256" key="1">
    <source>
        <dbReference type="SAM" id="MobiDB-lite"/>
    </source>
</evidence>
<feature type="compositionally biased region" description="Polar residues" evidence="1">
    <location>
        <begin position="64"/>
        <end position="73"/>
    </location>
</feature>
<dbReference type="Proteomes" id="UP000257109">
    <property type="component" value="Unassembled WGS sequence"/>
</dbReference>
<dbReference type="EMBL" id="QJKJ01014387">
    <property type="protein sequence ID" value="RDX64426.1"/>
    <property type="molecule type" value="Genomic_DNA"/>
</dbReference>
<feature type="region of interest" description="Disordered" evidence="1">
    <location>
        <begin position="64"/>
        <end position="92"/>
    </location>
</feature>